<dbReference type="PANTHER" id="PTHR11440">
    <property type="entry name" value="LECITHIN-CHOLESTEROL ACYLTRANSFERASE-RELATED"/>
    <property type="match status" value="1"/>
</dbReference>
<keyword evidence="3" id="KW-1185">Reference proteome</keyword>
<dbReference type="AlphaFoldDB" id="A0AAD5SKP5"/>
<dbReference type="GO" id="GO:0008374">
    <property type="term" value="F:O-acyltransferase activity"/>
    <property type="evidence" value="ECO:0007669"/>
    <property type="project" value="InterPro"/>
</dbReference>
<gene>
    <name evidence="2" type="ORF">HK097_006170</name>
</gene>
<feature type="region of interest" description="Disordered" evidence="1">
    <location>
        <begin position="286"/>
        <end position="339"/>
    </location>
</feature>
<evidence type="ECO:0000313" key="3">
    <source>
        <dbReference type="Proteomes" id="UP001212841"/>
    </source>
</evidence>
<evidence type="ECO:0000313" key="2">
    <source>
        <dbReference type="EMBL" id="KAJ3056537.1"/>
    </source>
</evidence>
<accession>A0AAD5SKP5</accession>
<feature type="compositionally biased region" description="Polar residues" evidence="1">
    <location>
        <begin position="311"/>
        <end position="326"/>
    </location>
</feature>
<sequence length="597" mass="65736">MLPSAPSLPFGGPKSAVDNEEFLPGTKLAAEEGLYAKNSPNDSDTTIAERNRACGQKYFRKRMWGTMNQFRAVLLDRDCWMQHMMLSPETGMDPPGVKLRAAQGLDAADYLFPGYWVWARMISNLAAIGYDSNNMHLAAYDWRLSFPDLEKRDAYFSKLKSNIELTYESSGGRDDGAAVIITHSMGSLVFQYFLNWVESSKGGNGGKGWAEKYLHGWVNIGGPMLGVPKSVSSVISGETRDTAHLNAFGAYILEHFFSRQERADLFRSWGGLSSMFLYGGDELWGSANEPAPDEPRAPREPLMSPPEHMTPKSTHPESTTVLNSPPSASPPLDKNTTVEQPLANPSFAHLISITKAEHPAGAPEEKSSYANVTTGDMMEFLGRVVGKKRREMWDASYDFGLAKSKKDLKRAKEVPTMWSNALLAPLPKFKRGFKIICEYGVGLRTERKYFYTPDAVADANASGKNATKGSSIFALDLTVQDPDRNVENGVQMTNGDATVPLLSLGYMCAKGWKLKRYNPSGAEVVIREHQDKRLGGPIVPSLRGGPGSADHVDIMGNYALTEDILRIVAGADDNIEDRIYSNIQEIADRVKLPDGLD</sequence>
<comment type="caution">
    <text evidence="2">The sequence shown here is derived from an EMBL/GenBank/DDBJ whole genome shotgun (WGS) entry which is preliminary data.</text>
</comment>
<reference evidence="2" key="1">
    <citation type="submission" date="2020-05" db="EMBL/GenBank/DDBJ databases">
        <title>Phylogenomic resolution of chytrid fungi.</title>
        <authorList>
            <person name="Stajich J.E."/>
            <person name="Amses K."/>
            <person name="Simmons R."/>
            <person name="Seto K."/>
            <person name="Myers J."/>
            <person name="Bonds A."/>
            <person name="Quandt C.A."/>
            <person name="Barry K."/>
            <person name="Liu P."/>
            <person name="Grigoriev I."/>
            <person name="Longcore J.E."/>
            <person name="James T.Y."/>
        </authorList>
    </citation>
    <scope>NUCLEOTIDE SEQUENCE</scope>
    <source>
        <strain evidence="2">JEL0318</strain>
    </source>
</reference>
<evidence type="ECO:0000256" key="1">
    <source>
        <dbReference type="SAM" id="MobiDB-lite"/>
    </source>
</evidence>
<dbReference type="GO" id="GO:0006629">
    <property type="term" value="P:lipid metabolic process"/>
    <property type="evidence" value="ECO:0007669"/>
    <property type="project" value="InterPro"/>
</dbReference>
<evidence type="ECO:0008006" key="4">
    <source>
        <dbReference type="Google" id="ProtNLM"/>
    </source>
</evidence>
<protein>
    <recommendedName>
        <fullName evidence="4">Phospholipid:diacylglycerol acyltransferase</fullName>
    </recommendedName>
</protein>
<dbReference type="EMBL" id="JADGJD010000029">
    <property type="protein sequence ID" value="KAJ3056537.1"/>
    <property type="molecule type" value="Genomic_DNA"/>
</dbReference>
<dbReference type="Pfam" id="PF02450">
    <property type="entry name" value="LCAT"/>
    <property type="match status" value="1"/>
</dbReference>
<dbReference type="Gene3D" id="3.40.50.1820">
    <property type="entry name" value="alpha/beta hydrolase"/>
    <property type="match status" value="1"/>
</dbReference>
<proteinExistence type="predicted"/>
<dbReference type="InterPro" id="IPR003386">
    <property type="entry name" value="LACT/PDAT_acylTrfase"/>
</dbReference>
<organism evidence="2 3">
    <name type="scientific">Rhizophlyctis rosea</name>
    <dbReference type="NCBI Taxonomy" id="64517"/>
    <lineage>
        <taxon>Eukaryota</taxon>
        <taxon>Fungi</taxon>
        <taxon>Fungi incertae sedis</taxon>
        <taxon>Chytridiomycota</taxon>
        <taxon>Chytridiomycota incertae sedis</taxon>
        <taxon>Chytridiomycetes</taxon>
        <taxon>Rhizophlyctidales</taxon>
        <taxon>Rhizophlyctidaceae</taxon>
        <taxon>Rhizophlyctis</taxon>
    </lineage>
</organism>
<dbReference type="Proteomes" id="UP001212841">
    <property type="component" value="Unassembled WGS sequence"/>
</dbReference>
<name>A0AAD5SKP5_9FUNG</name>
<dbReference type="SUPFAM" id="SSF53474">
    <property type="entry name" value="alpha/beta-Hydrolases"/>
    <property type="match status" value="1"/>
</dbReference>
<dbReference type="InterPro" id="IPR029058">
    <property type="entry name" value="AB_hydrolase_fold"/>
</dbReference>